<dbReference type="GO" id="GO:0006261">
    <property type="term" value="P:DNA-templated DNA replication"/>
    <property type="evidence" value="ECO:0007669"/>
    <property type="project" value="TreeGrafter"/>
</dbReference>
<dbReference type="GO" id="GO:0003682">
    <property type="term" value="F:chromatin binding"/>
    <property type="evidence" value="ECO:0007669"/>
    <property type="project" value="TreeGrafter"/>
</dbReference>
<dbReference type="Pfam" id="PF12341">
    <property type="entry name" value="Mcl1_mid"/>
    <property type="match status" value="1"/>
</dbReference>
<feature type="region of interest" description="Disordered" evidence="5">
    <location>
        <begin position="39"/>
        <end position="82"/>
    </location>
</feature>
<accession>A0A1B7THN1</accession>
<feature type="region of interest" description="Disordered" evidence="5">
    <location>
        <begin position="1"/>
        <end position="20"/>
    </location>
</feature>
<evidence type="ECO:0000256" key="3">
    <source>
        <dbReference type="ARBA" id="ARBA00022737"/>
    </source>
</evidence>
<comment type="caution">
    <text evidence="8">The sequence shown here is derived from an EMBL/GenBank/DDBJ whole genome shotgun (WGS) entry which is preliminary data.</text>
</comment>
<dbReference type="OrthoDB" id="3971802at2759"/>
<dbReference type="AlphaFoldDB" id="A0A1B7THN1"/>
<evidence type="ECO:0000256" key="2">
    <source>
        <dbReference type="ARBA" id="ARBA00022574"/>
    </source>
</evidence>
<evidence type="ECO:0000259" key="7">
    <source>
        <dbReference type="Pfam" id="PF20946"/>
    </source>
</evidence>
<evidence type="ECO:0000259" key="6">
    <source>
        <dbReference type="Pfam" id="PF12341"/>
    </source>
</evidence>
<evidence type="ECO:0000256" key="5">
    <source>
        <dbReference type="SAM" id="MobiDB-lite"/>
    </source>
</evidence>
<dbReference type="Proteomes" id="UP000092321">
    <property type="component" value="Unassembled WGS sequence"/>
</dbReference>
<sequence>MSDSLPEQVQQESLNGNKSSVVDVEDSLFISDIEEEQENINKVQNEKEDQYEEDGFVINEERSQDAGNKRKQSSYSSSTDVEIRNGGNKRFKYNSVEIDAFSQGFFEINDESGYLTINSVGSVYYYKHENTTSLAVEFFNNFANSNYQFEFNDEQYDLCFLSNSKLILANSSTGNVLLRDHGVVVNETINFKLSLFYKDFISCITMNDENKNSSHKLYIGTGLGTLFILDKFGNIFKKFLVPSITQMFLSGDKLFVIHNDTKYSLILHSFKKNGDETSYLRYIQRELDLPNEILQSKIINLGISELGTPWVSTTDNFYKLINSFNSNRAYWVNGLNYSNELERLNGGHLTETKNSQQNLETIWPIALKSVLDDSIIGIVTNNNKQLSYPLQTIKNFKTNSTMVSMENLEILHKEQEQNILQGEDNDEDDNYTKCELNDENELSLPKYYSHIDNLLQADIARDILNTASLESYYITDEKELLLKLKNSWDVAILRLFDIKCQSKDIDASYNLVLSLKQDKCLLKASEIAKMYGLIELSDKINELIDSRNED</sequence>
<gene>
    <name evidence="8" type="ORF">HANVADRAFT_51577</name>
</gene>
<keyword evidence="3" id="KW-0677">Repeat</keyword>
<evidence type="ECO:0000313" key="9">
    <source>
        <dbReference type="Proteomes" id="UP000092321"/>
    </source>
</evidence>
<comment type="subcellular location">
    <subcellularLocation>
        <location evidence="1">Nucleus</location>
    </subcellularLocation>
</comment>
<proteinExistence type="predicted"/>
<dbReference type="PANTHER" id="PTHR19932:SF10">
    <property type="entry name" value="WD REPEAT AND HMG-BOX DNA-BINDING PROTEIN 1"/>
    <property type="match status" value="1"/>
</dbReference>
<keyword evidence="2" id="KW-0853">WD repeat</keyword>
<dbReference type="GO" id="GO:0000278">
    <property type="term" value="P:mitotic cell cycle"/>
    <property type="evidence" value="ECO:0007669"/>
    <property type="project" value="TreeGrafter"/>
</dbReference>
<dbReference type="PANTHER" id="PTHR19932">
    <property type="entry name" value="WD REPEAT AND HMG-BOX DNA BINDING PROTEIN"/>
    <property type="match status" value="1"/>
</dbReference>
<evidence type="ECO:0000256" key="1">
    <source>
        <dbReference type="ARBA" id="ARBA00004123"/>
    </source>
</evidence>
<keyword evidence="4" id="KW-0539">Nucleus</keyword>
<feature type="compositionally biased region" description="Basic and acidic residues" evidence="5">
    <location>
        <begin position="59"/>
        <end position="68"/>
    </location>
</feature>
<evidence type="ECO:0000313" key="8">
    <source>
        <dbReference type="EMBL" id="OBA28250.1"/>
    </source>
</evidence>
<feature type="domain" description="WDHD1/CFT4 second beta-propeller" evidence="6">
    <location>
        <begin position="101"/>
        <end position="389"/>
    </location>
</feature>
<keyword evidence="9" id="KW-1185">Reference proteome</keyword>
<feature type="domain" description="WDHD1/CFT4 helical bundle" evidence="7">
    <location>
        <begin position="462"/>
        <end position="549"/>
    </location>
</feature>
<dbReference type="InterPro" id="IPR048591">
    <property type="entry name" value="WDHD1/CFT4_hel"/>
</dbReference>
<reference evidence="9" key="1">
    <citation type="journal article" date="2016" name="Proc. Natl. Acad. Sci. U.S.A.">
        <title>Comparative genomics of biotechnologically important yeasts.</title>
        <authorList>
            <person name="Riley R."/>
            <person name="Haridas S."/>
            <person name="Wolfe K.H."/>
            <person name="Lopes M.R."/>
            <person name="Hittinger C.T."/>
            <person name="Goeker M."/>
            <person name="Salamov A.A."/>
            <person name="Wisecaver J.H."/>
            <person name="Long T.M."/>
            <person name="Calvey C.H."/>
            <person name="Aerts A.L."/>
            <person name="Barry K.W."/>
            <person name="Choi C."/>
            <person name="Clum A."/>
            <person name="Coughlan A.Y."/>
            <person name="Deshpande S."/>
            <person name="Douglass A.P."/>
            <person name="Hanson S.J."/>
            <person name="Klenk H.-P."/>
            <person name="LaButti K.M."/>
            <person name="Lapidus A."/>
            <person name="Lindquist E.A."/>
            <person name="Lipzen A.M."/>
            <person name="Meier-Kolthoff J.P."/>
            <person name="Ohm R.A."/>
            <person name="Otillar R.P."/>
            <person name="Pangilinan J.L."/>
            <person name="Peng Y."/>
            <person name="Rokas A."/>
            <person name="Rosa C.A."/>
            <person name="Scheuner C."/>
            <person name="Sibirny A.A."/>
            <person name="Slot J.C."/>
            <person name="Stielow J.B."/>
            <person name="Sun H."/>
            <person name="Kurtzman C.P."/>
            <person name="Blackwell M."/>
            <person name="Grigoriev I.V."/>
            <person name="Jeffries T.W."/>
        </authorList>
    </citation>
    <scope>NUCLEOTIDE SEQUENCE [LARGE SCALE GENOMIC DNA]</scope>
    <source>
        <strain evidence="9">NRRL Y-1626</strain>
    </source>
</reference>
<dbReference type="EMBL" id="LXPE01000004">
    <property type="protein sequence ID" value="OBA28250.1"/>
    <property type="molecule type" value="Genomic_DNA"/>
</dbReference>
<evidence type="ECO:0000256" key="4">
    <source>
        <dbReference type="ARBA" id="ARBA00023242"/>
    </source>
</evidence>
<organism evidence="8 9">
    <name type="scientific">Hanseniaspora valbyensis NRRL Y-1626</name>
    <dbReference type="NCBI Taxonomy" id="766949"/>
    <lineage>
        <taxon>Eukaryota</taxon>
        <taxon>Fungi</taxon>
        <taxon>Dikarya</taxon>
        <taxon>Ascomycota</taxon>
        <taxon>Saccharomycotina</taxon>
        <taxon>Saccharomycetes</taxon>
        <taxon>Saccharomycodales</taxon>
        <taxon>Saccharomycodaceae</taxon>
        <taxon>Hanseniaspora</taxon>
    </lineage>
</organism>
<dbReference type="GO" id="GO:0006281">
    <property type="term" value="P:DNA repair"/>
    <property type="evidence" value="ECO:0007669"/>
    <property type="project" value="TreeGrafter"/>
</dbReference>
<protein>
    <submittedName>
        <fullName evidence="8">Uncharacterized protein</fullName>
    </submittedName>
</protein>
<dbReference type="InterPro" id="IPR022100">
    <property type="entry name" value="WDHD1/CFT4_beta-prop_2nd"/>
</dbReference>
<name>A0A1B7THN1_9ASCO</name>
<dbReference type="GO" id="GO:0043596">
    <property type="term" value="C:nuclear replication fork"/>
    <property type="evidence" value="ECO:0007669"/>
    <property type="project" value="TreeGrafter"/>
</dbReference>
<dbReference type="Pfam" id="PF20946">
    <property type="entry name" value="Ctf4_C"/>
    <property type="match status" value="1"/>
</dbReference>